<name>A0A915D6X5_9BILA</name>
<sequence length="581" mass="67331">MNYLAYVFAFFSFLIIDAKDIVLFASSGCYSHDIMMRQVGEQFDGFSNITWIQVFMYNFGFEQLKRPRHWSTVGFNRDSAKESRIIRDGGSLLWETTIPVDHNNPLDYRGAVLFFRILQQNQLNCQDFLYLPAFQHFLRFKRPSLVVVDHFLQECMTPPSAYPKTGTLFSSKRMDKFGTRLANSLFHAFIVLARWLQSLFINAFYAKAGYGYIDMTDVESKHLLYAGRSELLAESVRPISNRIKHFGCDYCNSPDEYLIKQPNSQFQVHTLVHQKLRDTTKSPHISTFSDANINQIKLLLPESPKFYFRRPDASLLCSNFCRKSASGITPSKSFATIKIHPIIASNTTILEQRYLATQQNFPDLDLDLLEHHKFILVSFGSVAKVEFMPEALLDIFLTTFGNSSFVVLWQTNSPAEVMRKCLKGRKVAKNVHLMRWAPIKVLLAHKNLHYSILHGGINTVNEVLMFGVPVLGIPLQGDQPSNLQRLVELGVGEVLDIRSIWRGELTLKMRNLEHKYKLFSKRAKKIASMVNMHRKELSTNQRQTTQKFWLHWAERHGRKLKYATFFHLRFRGMRFTMDVKH</sequence>
<dbReference type="Gene3D" id="3.40.50.2000">
    <property type="entry name" value="Glycogen Phosphorylase B"/>
    <property type="match status" value="1"/>
</dbReference>
<dbReference type="SUPFAM" id="SSF53756">
    <property type="entry name" value="UDP-Glycosyltransferase/glycogen phosphorylase"/>
    <property type="match status" value="1"/>
</dbReference>
<dbReference type="EC" id="2.4.1.17" evidence="2"/>
<keyword evidence="7" id="KW-1185">Reference proteome</keyword>
<comment type="catalytic activity">
    <reaction evidence="5">
        <text>glucuronate acceptor + UDP-alpha-D-glucuronate = acceptor beta-D-glucuronoside + UDP + H(+)</text>
        <dbReference type="Rhea" id="RHEA:21032"/>
        <dbReference type="ChEBI" id="CHEBI:15378"/>
        <dbReference type="ChEBI" id="CHEBI:58052"/>
        <dbReference type="ChEBI" id="CHEBI:58223"/>
        <dbReference type="ChEBI" id="CHEBI:132367"/>
        <dbReference type="ChEBI" id="CHEBI:132368"/>
        <dbReference type="EC" id="2.4.1.17"/>
    </reaction>
</comment>
<feature type="chain" id="PRO_5037157053" description="glucuronosyltransferase" evidence="6">
    <location>
        <begin position="19"/>
        <end position="581"/>
    </location>
</feature>
<feature type="signal peptide" evidence="6">
    <location>
        <begin position="1"/>
        <end position="18"/>
    </location>
</feature>
<comment type="similarity">
    <text evidence="1">Belongs to the UDP-glycosyltransferase family.</text>
</comment>
<accession>A0A915D6X5</accession>
<organism evidence="7 8">
    <name type="scientific">Ditylenchus dipsaci</name>
    <dbReference type="NCBI Taxonomy" id="166011"/>
    <lineage>
        <taxon>Eukaryota</taxon>
        <taxon>Metazoa</taxon>
        <taxon>Ecdysozoa</taxon>
        <taxon>Nematoda</taxon>
        <taxon>Chromadorea</taxon>
        <taxon>Rhabditida</taxon>
        <taxon>Tylenchina</taxon>
        <taxon>Tylenchomorpha</taxon>
        <taxon>Sphaerularioidea</taxon>
        <taxon>Anguinidae</taxon>
        <taxon>Anguininae</taxon>
        <taxon>Ditylenchus</taxon>
    </lineage>
</organism>
<evidence type="ECO:0000256" key="2">
    <source>
        <dbReference type="ARBA" id="ARBA00012544"/>
    </source>
</evidence>
<protein>
    <recommendedName>
        <fullName evidence="2">glucuronosyltransferase</fullName>
        <ecNumber evidence="2">2.4.1.17</ecNumber>
    </recommendedName>
</protein>
<evidence type="ECO:0000313" key="7">
    <source>
        <dbReference type="Proteomes" id="UP000887574"/>
    </source>
</evidence>
<dbReference type="AlphaFoldDB" id="A0A915D6X5"/>
<dbReference type="PANTHER" id="PTHR48043:SF68">
    <property type="entry name" value="GLUCURONOSYLTRANSFERASE"/>
    <property type="match status" value="1"/>
</dbReference>
<dbReference type="PANTHER" id="PTHR48043">
    <property type="entry name" value="EG:EG0003.4 PROTEIN-RELATED"/>
    <property type="match status" value="1"/>
</dbReference>
<proteinExistence type="inferred from homology"/>
<evidence type="ECO:0000256" key="5">
    <source>
        <dbReference type="ARBA" id="ARBA00047475"/>
    </source>
</evidence>
<keyword evidence="6" id="KW-0732">Signal</keyword>
<keyword evidence="4" id="KW-0808">Transferase</keyword>
<dbReference type="WBParaSite" id="jg15978">
    <property type="protein sequence ID" value="jg15978"/>
    <property type="gene ID" value="jg15978"/>
</dbReference>
<evidence type="ECO:0000256" key="3">
    <source>
        <dbReference type="ARBA" id="ARBA00022676"/>
    </source>
</evidence>
<dbReference type="Proteomes" id="UP000887574">
    <property type="component" value="Unplaced"/>
</dbReference>
<evidence type="ECO:0000256" key="4">
    <source>
        <dbReference type="ARBA" id="ARBA00022679"/>
    </source>
</evidence>
<keyword evidence="3" id="KW-0328">Glycosyltransferase</keyword>
<dbReference type="GO" id="GO:0015020">
    <property type="term" value="F:glucuronosyltransferase activity"/>
    <property type="evidence" value="ECO:0007669"/>
    <property type="project" value="UniProtKB-EC"/>
</dbReference>
<dbReference type="CDD" id="cd03784">
    <property type="entry name" value="GT1_Gtf-like"/>
    <property type="match status" value="1"/>
</dbReference>
<evidence type="ECO:0000256" key="6">
    <source>
        <dbReference type="SAM" id="SignalP"/>
    </source>
</evidence>
<dbReference type="Pfam" id="PF00201">
    <property type="entry name" value="UDPGT"/>
    <property type="match status" value="1"/>
</dbReference>
<reference evidence="8" key="1">
    <citation type="submission" date="2022-11" db="UniProtKB">
        <authorList>
            <consortium name="WormBaseParasite"/>
        </authorList>
    </citation>
    <scope>IDENTIFICATION</scope>
</reference>
<dbReference type="InterPro" id="IPR002213">
    <property type="entry name" value="UDP_glucos_trans"/>
</dbReference>
<dbReference type="InterPro" id="IPR050271">
    <property type="entry name" value="UDP-glycosyltransferase"/>
</dbReference>
<evidence type="ECO:0000256" key="1">
    <source>
        <dbReference type="ARBA" id="ARBA00009995"/>
    </source>
</evidence>
<evidence type="ECO:0000313" key="8">
    <source>
        <dbReference type="WBParaSite" id="jg15978"/>
    </source>
</evidence>